<dbReference type="PANTHER" id="PTHR38031:SF1">
    <property type="entry name" value="SULFUR CARRIER PROTEIN CYSO"/>
    <property type="match status" value="1"/>
</dbReference>
<dbReference type="Proteomes" id="UP000037210">
    <property type="component" value="Unassembled WGS sequence"/>
</dbReference>
<dbReference type="InterPro" id="IPR003749">
    <property type="entry name" value="ThiS/MoaD-like"/>
</dbReference>
<organism evidence="1 2">
    <name type="scientific">miscellaneous Crenarchaeota group-15 archaeon DG-45</name>
    <dbReference type="NCBI Taxonomy" id="1685127"/>
    <lineage>
        <taxon>Archaea</taxon>
        <taxon>Candidatus Bathyarchaeota</taxon>
        <taxon>MCG-15</taxon>
    </lineage>
</organism>
<dbReference type="InterPro" id="IPR052045">
    <property type="entry name" value="Sulfur_Carrier/Prot_Modifier"/>
</dbReference>
<evidence type="ECO:0000313" key="2">
    <source>
        <dbReference type="Proteomes" id="UP000037210"/>
    </source>
</evidence>
<dbReference type="AlphaFoldDB" id="A0A0M0BN67"/>
<gene>
    <name evidence="1" type="ORF">AC482_05575</name>
</gene>
<dbReference type="Gene3D" id="3.10.20.30">
    <property type="match status" value="1"/>
</dbReference>
<dbReference type="Pfam" id="PF02597">
    <property type="entry name" value="ThiS"/>
    <property type="match status" value="1"/>
</dbReference>
<dbReference type="InterPro" id="IPR016155">
    <property type="entry name" value="Mopterin_synth/thiamin_S_b"/>
</dbReference>
<dbReference type="EMBL" id="LFWZ01000051">
    <property type="protein sequence ID" value="KON29795.1"/>
    <property type="molecule type" value="Genomic_DNA"/>
</dbReference>
<dbReference type="InterPro" id="IPR012675">
    <property type="entry name" value="Beta-grasp_dom_sf"/>
</dbReference>
<dbReference type="PANTHER" id="PTHR38031">
    <property type="entry name" value="SULFUR CARRIER PROTEIN SLR0821-RELATED"/>
    <property type="match status" value="1"/>
</dbReference>
<dbReference type="SUPFAM" id="SSF54285">
    <property type="entry name" value="MoaD/ThiS"/>
    <property type="match status" value="1"/>
</dbReference>
<accession>A0A0M0BN67</accession>
<protein>
    <recommendedName>
        <fullName evidence="3">MoaD/ThiS family protein</fullName>
    </recommendedName>
</protein>
<evidence type="ECO:0000313" key="1">
    <source>
        <dbReference type="EMBL" id="KON29795.1"/>
    </source>
</evidence>
<evidence type="ECO:0008006" key="3">
    <source>
        <dbReference type="Google" id="ProtNLM"/>
    </source>
</evidence>
<comment type="caution">
    <text evidence="1">The sequence shown here is derived from an EMBL/GenBank/DDBJ whole genome shotgun (WGS) entry which is preliminary data.</text>
</comment>
<proteinExistence type="predicted"/>
<sequence length="74" mass="8394">MMIEIHEGRTIREFIFELSEIVDVNLLDKFLDKDELRPGIRILVNGRNISHLQGLETELKDHDLVSILPIAGGG</sequence>
<reference evidence="1 2" key="1">
    <citation type="submission" date="2015-06" db="EMBL/GenBank/DDBJ databases">
        <title>New insights into the roles of widespread benthic archaea in carbon and nitrogen cycling.</title>
        <authorList>
            <person name="Lazar C.S."/>
            <person name="Baker B.J."/>
            <person name="Seitz K.W."/>
            <person name="Hyde A.S."/>
            <person name="Dick G.J."/>
            <person name="Hinrichs K.-U."/>
            <person name="Teske A.P."/>
        </authorList>
    </citation>
    <scope>NUCLEOTIDE SEQUENCE [LARGE SCALE GENOMIC DNA]</scope>
    <source>
        <strain evidence="1">DG-45</strain>
    </source>
</reference>
<name>A0A0M0BN67_9ARCH</name>